<reference evidence="3 4" key="1">
    <citation type="journal article" date="2013" name="Nat. Commun.">
        <title>Genome sequence and functional genomic analysis of the oil-degrading bacterium Oleispira antarctica.</title>
        <authorList>
            <person name="Kube M."/>
            <person name="Chernikova T.N."/>
            <person name="Al-Ramahi Y."/>
            <person name="Beloqui A."/>
            <person name="Lopez-Cortez N."/>
            <person name="Guazzaroni M.E."/>
            <person name="Heipieper H.J."/>
            <person name="Klages S."/>
            <person name="Kotsyurbenko O.R."/>
            <person name="Langer I."/>
            <person name="Nechitaylo T.Y."/>
            <person name="Lunsdorf H."/>
            <person name="Fernandez M."/>
            <person name="Juarez S."/>
            <person name="Ciordia S."/>
            <person name="Singer A."/>
            <person name="Kagan O."/>
            <person name="Egorova O."/>
            <person name="Petit P.A."/>
            <person name="Stogios P."/>
            <person name="Kim Y."/>
            <person name="Tchigvintsev A."/>
            <person name="Flick R."/>
            <person name="Denaro R."/>
            <person name="Genovese M."/>
            <person name="Albar J.P."/>
            <person name="Reva O.N."/>
            <person name="Martinez-Gomariz M."/>
            <person name="Tran H."/>
            <person name="Ferrer M."/>
            <person name="Savchenko A."/>
            <person name="Yakunin A.F."/>
            <person name="Yakimov M.M."/>
            <person name="Golyshina O.V."/>
            <person name="Reinhardt R."/>
            <person name="Golyshin P.N."/>
        </authorList>
    </citation>
    <scope>NUCLEOTIDE SEQUENCE [LARGE SCALE GENOMIC DNA]</scope>
</reference>
<evidence type="ECO:0000313" key="3">
    <source>
        <dbReference type="EMBL" id="CCK76197.1"/>
    </source>
</evidence>
<evidence type="ECO:0000256" key="1">
    <source>
        <dbReference type="SAM" id="SignalP"/>
    </source>
</evidence>
<evidence type="ECO:0000313" key="4">
    <source>
        <dbReference type="Proteomes" id="UP000032749"/>
    </source>
</evidence>
<dbReference type="HOGENOM" id="CLU_930117_0_0_6"/>
<dbReference type="AlphaFoldDB" id="R4YMS7"/>
<feature type="chain" id="PRO_5004374262" description="DUF6160 domain-containing protein" evidence="1">
    <location>
        <begin position="23"/>
        <end position="299"/>
    </location>
</feature>
<accession>R4YMS7</accession>
<feature type="domain" description="DUF6160" evidence="2">
    <location>
        <begin position="1"/>
        <end position="80"/>
    </location>
</feature>
<sequence length="299" mass="30170">MKTFQKIALVSAIATASFATQAMEALDDSVLGNTTGQAGVTIDISVGGSGISIGEIEYKDEGSVLIQNVTVNDITKLTQTIDVDAEGNLLIGTTAVTGVNLALGDDGTGNYSAVALKGTNGTTEVVNNLNMTVDLGESTTQIMNLAGANSLATQAQADGFGAAAFEGSVAIRSTSSLEITDLDVGMFGYTRAQADAKSIAAGGAAGDATSDFYATSSAINISDVRFYGTTGIGSKATMDQVIWAKGGTQAQGAGLYIQMGEIAGTLEVGGIAFGTSPSIGTVKVSDINLAGMTTRIYGH</sequence>
<keyword evidence="4" id="KW-1185">Reference proteome</keyword>
<dbReference type="Proteomes" id="UP000032749">
    <property type="component" value="Chromosome"/>
</dbReference>
<dbReference type="STRING" id="698738.OLEAN_C20210"/>
<evidence type="ECO:0000259" key="2">
    <source>
        <dbReference type="Pfam" id="PF19657"/>
    </source>
</evidence>
<dbReference type="EMBL" id="FO203512">
    <property type="protein sequence ID" value="CCK76197.1"/>
    <property type="molecule type" value="Genomic_DNA"/>
</dbReference>
<protein>
    <recommendedName>
        <fullName evidence="2">DUF6160 domain-containing protein</fullName>
    </recommendedName>
</protein>
<organism evidence="3 4">
    <name type="scientific">Oleispira antarctica RB-8</name>
    <dbReference type="NCBI Taxonomy" id="698738"/>
    <lineage>
        <taxon>Bacteria</taxon>
        <taxon>Pseudomonadati</taxon>
        <taxon>Pseudomonadota</taxon>
        <taxon>Gammaproteobacteria</taxon>
        <taxon>Oceanospirillales</taxon>
        <taxon>Oceanospirillaceae</taxon>
        <taxon>Oleispira</taxon>
    </lineage>
</organism>
<dbReference type="OrthoDB" id="6119200at2"/>
<feature type="signal peptide" evidence="1">
    <location>
        <begin position="1"/>
        <end position="22"/>
    </location>
</feature>
<keyword evidence="1" id="KW-0732">Signal</keyword>
<proteinExistence type="predicted"/>
<dbReference type="KEGG" id="oai:OLEAN_C20210"/>
<dbReference type="InterPro" id="IPR046158">
    <property type="entry name" value="DUF6160"/>
</dbReference>
<dbReference type="Pfam" id="PF19657">
    <property type="entry name" value="DUF6160"/>
    <property type="match status" value="1"/>
</dbReference>
<gene>
    <name evidence="3" type="ORF">OLEAN_C20210</name>
</gene>
<name>R4YMS7_OLEAN</name>